<sequence length="137" mass="15282">MRMVAVVVSLLVGMVLAALVLREGWQVPVRAECPPGGDACFDGSWFEVDWQRVNWELKPARIACFEPNPDERDVIIGPGDECVRSAGGQVILREATYEQLRTEFQRRRVLALLVAVTCVLAPPLATFTLRRRPPPPT</sequence>
<organism evidence="2 3">
    <name type="scientific">Dactylosporangium sucinum</name>
    <dbReference type="NCBI Taxonomy" id="1424081"/>
    <lineage>
        <taxon>Bacteria</taxon>
        <taxon>Bacillati</taxon>
        <taxon>Actinomycetota</taxon>
        <taxon>Actinomycetes</taxon>
        <taxon>Micromonosporales</taxon>
        <taxon>Micromonosporaceae</taxon>
        <taxon>Dactylosporangium</taxon>
    </lineage>
</organism>
<keyword evidence="1" id="KW-0812">Transmembrane</keyword>
<dbReference type="Proteomes" id="UP000642070">
    <property type="component" value="Unassembled WGS sequence"/>
</dbReference>
<evidence type="ECO:0000256" key="1">
    <source>
        <dbReference type="SAM" id="Phobius"/>
    </source>
</evidence>
<feature type="transmembrane region" description="Helical" evidence="1">
    <location>
        <begin position="109"/>
        <end position="129"/>
    </location>
</feature>
<gene>
    <name evidence="2" type="ORF">GCM10007977_087100</name>
</gene>
<protein>
    <submittedName>
        <fullName evidence="2">Uncharacterized protein</fullName>
    </submittedName>
</protein>
<proteinExistence type="predicted"/>
<name>A0A917UAQ7_9ACTN</name>
<dbReference type="RefSeq" id="WP_190255937.1">
    <property type="nucleotide sequence ID" value="NZ_BMPI01000063.1"/>
</dbReference>
<reference evidence="2" key="2">
    <citation type="submission" date="2020-09" db="EMBL/GenBank/DDBJ databases">
        <authorList>
            <person name="Sun Q."/>
            <person name="Ohkuma M."/>
        </authorList>
    </citation>
    <scope>NUCLEOTIDE SEQUENCE</scope>
    <source>
        <strain evidence="2">JCM 19831</strain>
    </source>
</reference>
<dbReference type="AlphaFoldDB" id="A0A917UAQ7"/>
<keyword evidence="1" id="KW-1133">Transmembrane helix</keyword>
<keyword evidence="1" id="KW-0472">Membrane</keyword>
<reference evidence="2" key="1">
    <citation type="journal article" date="2014" name="Int. J. Syst. Evol. Microbiol.">
        <title>Complete genome sequence of Corynebacterium casei LMG S-19264T (=DSM 44701T), isolated from a smear-ripened cheese.</title>
        <authorList>
            <consortium name="US DOE Joint Genome Institute (JGI-PGF)"/>
            <person name="Walter F."/>
            <person name="Albersmeier A."/>
            <person name="Kalinowski J."/>
            <person name="Ruckert C."/>
        </authorList>
    </citation>
    <scope>NUCLEOTIDE SEQUENCE</scope>
    <source>
        <strain evidence="2">JCM 19831</strain>
    </source>
</reference>
<accession>A0A917UAQ7</accession>
<dbReference type="EMBL" id="BMPI01000063">
    <property type="protein sequence ID" value="GGM71923.1"/>
    <property type="molecule type" value="Genomic_DNA"/>
</dbReference>
<comment type="caution">
    <text evidence="2">The sequence shown here is derived from an EMBL/GenBank/DDBJ whole genome shotgun (WGS) entry which is preliminary data.</text>
</comment>
<evidence type="ECO:0000313" key="3">
    <source>
        <dbReference type="Proteomes" id="UP000642070"/>
    </source>
</evidence>
<evidence type="ECO:0000313" key="2">
    <source>
        <dbReference type="EMBL" id="GGM71923.1"/>
    </source>
</evidence>
<keyword evidence="3" id="KW-1185">Reference proteome</keyword>